<evidence type="ECO:0000256" key="1">
    <source>
        <dbReference type="ARBA" id="ARBA00010462"/>
    </source>
</evidence>
<dbReference type="PANTHER" id="PTHR11352">
    <property type="entry name" value="PROLIFERATING CELL NUCLEAR ANTIGEN"/>
    <property type="match status" value="1"/>
</dbReference>
<dbReference type="GO" id="GO:0003677">
    <property type="term" value="F:DNA binding"/>
    <property type="evidence" value="ECO:0007669"/>
    <property type="project" value="UniProtKB-KW"/>
</dbReference>
<dbReference type="GO" id="GO:0043626">
    <property type="term" value="C:PCNA complex"/>
    <property type="evidence" value="ECO:0007669"/>
    <property type="project" value="TreeGrafter"/>
</dbReference>
<dbReference type="InterPro" id="IPR022649">
    <property type="entry name" value="Pr_cel_nuc_antig_C"/>
</dbReference>
<dbReference type="GO" id="GO:0006275">
    <property type="term" value="P:regulation of DNA replication"/>
    <property type="evidence" value="ECO:0007669"/>
    <property type="project" value="InterPro"/>
</dbReference>
<evidence type="ECO:0000313" key="5">
    <source>
        <dbReference type="EMBL" id="QHT23212.1"/>
    </source>
</evidence>
<organism evidence="5">
    <name type="scientific">viral metagenome</name>
    <dbReference type="NCBI Taxonomy" id="1070528"/>
    <lineage>
        <taxon>unclassified sequences</taxon>
        <taxon>metagenomes</taxon>
        <taxon>organismal metagenomes</taxon>
    </lineage>
</organism>
<sequence>MKLQIQEKSKIDVFVAIFQLLKNCSSVIKLDFFQDKMYIQGMDKSHVCLFNVHICNHWFQSYLYESNECQSIVVDSSSFFTILSRSQENNTIVIYCDDGPADTLNIDMLVIDPSGKSEYNRYFQVPLVDTEQETLEVPDIEYDAEFSLKSKQLFDLAGQLILFGDVINIICSEDGIDLNTSGDHGKMKVSIPIDDLNEFSISEGETIDLSYSLTYLHKMCLTTKLSKDISIGIREDYPISIKYDLGETSYVLFFVAPKMK</sequence>
<protein>
    <recommendedName>
        <fullName evidence="6">Proliferating cell nuclear antigen PCNA C-terminal domain-containing protein</fullName>
    </recommendedName>
</protein>
<dbReference type="InterPro" id="IPR046938">
    <property type="entry name" value="DNA_clamp_sf"/>
</dbReference>
<dbReference type="AlphaFoldDB" id="A0A6C0E3B1"/>
<reference evidence="5" key="1">
    <citation type="journal article" date="2020" name="Nature">
        <title>Giant virus diversity and host interactions through global metagenomics.</title>
        <authorList>
            <person name="Schulz F."/>
            <person name="Roux S."/>
            <person name="Paez-Espino D."/>
            <person name="Jungbluth S."/>
            <person name="Walsh D.A."/>
            <person name="Denef V.J."/>
            <person name="McMahon K.D."/>
            <person name="Konstantinidis K.T."/>
            <person name="Eloe-Fadrosh E.A."/>
            <person name="Kyrpides N.C."/>
            <person name="Woyke T."/>
        </authorList>
    </citation>
    <scope>NUCLEOTIDE SEQUENCE</scope>
    <source>
        <strain evidence="5">GVMAG-M-3300023179-114</strain>
    </source>
</reference>
<dbReference type="HAMAP" id="MF_00317">
    <property type="entry name" value="DNApol_clamp_arch"/>
    <property type="match status" value="1"/>
</dbReference>
<dbReference type="InterPro" id="IPR022648">
    <property type="entry name" value="Pr_cel_nuc_antig_N"/>
</dbReference>
<proteinExistence type="inferred from homology"/>
<dbReference type="GO" id="GO:0019985">
    <property type="term" value="P:translesion synthesis"/>
    <property type="evidence" value="ECO:0007669"/>
    <property type="project" value="TreeGrafter"/>
</dbReference>
<dbReference type="SUPFAM" id="SSF55979">
    <property type="entry name" value="DNA clamp"/>
    <property type="match status" value="2"/>
</dbReference>
<name>A0A6C0E3B1_9ZZZZ</name>
<dbReference type="PANTHER" id="PTHR11352:SF0">
    <property type="entry name" value="PROLIFERATING CELL NUCLEAR ANTIGEN"/>
    <property type="match status" value="1"/>
</dbReference>
<feature type="domain" description="Proliferating cell nuclear antigen PCNA C-terminal" evidence="4">
    <location>
        <begin position="137"/>
        <end position="258"/>
    </location>
</feature>
<dbReference type="GO" id="GO:0030337">
    <property type="term" value="F:DNA polymerase processivity factor activity"/>
    <property type="evidence" value="ECO:0007669"/>
    <property type="project" value="InterPro"/>
</dbReference>
<dbReference type="Gene3D" id="3.70.10.10">
    <property type="match status" value="1"/>
</dbReference>
<dbReference type="NCBIfam" id="TIGR00590">
    <property type="entry name" value="pcna"/>
    <property type="match status" value="1"/>
</dbReference>
<dbReference type="InterPro" id="IPR000730">
    <property type="entry name" value="Pr_cel_nuc_antig"/>
</dbReference>
<dbReference type="CDD" id="cd00577">
    <property type="entry name" value="PCNA"/>
    <property type="match status" value="1"/>
</dbReference>
<evidence type="ECO:0008006" key="6">
    <source>
        <dbReference type="Google" id="ProtNLM"/>
    </source>
</evidence>
<comment type="similarity">
    <text evidence="1">Belongs to the PCNA family.</text>
</comment>
<evidence type="ECO:0000256" key="2">
    <source>
        <dbReference type="ARBA" id="ARBA00023125"/>
    </source>
</evidence>
<dbReference type="PRINTS" id="PR00339">
    <property type="entry name" value="PCNACYCLIN"/>
</dbReference>
<dbReference type="Pfam" id="PF02747">
    <property type="entry name" value="PCNA_C"/>
    <property type="match status" value="1"/>
</dbReference>
<evidence type="ECO:0000259" key="4">
    <source>
        <dbReference type="Pfam" id="PF02747"/>
    </source>
</evidence>
<dbReference type="GO" id="GO:0006298">
    <property type="term" value="P:mismatch repair"/>
    <property type="evidence" value="ECO:0007669"/>
    <property type="project" value="TreeGrafter"/>
</dbReference>
<keyword evidence="2" id="KW-0238">DNA-binding</keyword>
<evidence type="ECO:0000259" key="3">
    <source>
        <dbReference type="Pfam" id="PF00705"/>
    </source>
</evidence>
<accession>A0A6C0E3B1</accession>
<dbReference type="GO" id="GO:0006272">
    <property type="term" value="P:leading strand elongation"/>
    <property type="evidence" value="ECO:0007669"/>
    <property type="project" value="TreeGrafter"/>
</dbReference>
<dbReference type="EMBL" id="MN739729">
    <property type="protein sequence ID" value="QHT23212.1"/>
    <property type="molecule type" value="Genomic_DNA"/>
</dbReference>
<feature type="domain" description="Proliferating cell nuclear antigen PCNA N-terminal" evidence="3">
    <location>
        <begin position="13"/>
        <end position="130"/>
    </location>
</feature>
<dbReference type="Pfam" id="PF00705">
    <property type="entry name" value="PCNA_N"/>
    <property type="match status" value="1"/>
</dbReference>